<dbReference type="EMBL" id="DS027056">
    <property type="protein sequence ID" value="EAW09329.1"/>
    <property type="molecule type" value="Genomic_DNA"/>
</dbReference>
<evidence type="ECO:0000313" key="2">
    <source>
        <dbReference type="EMBL" id="EAW09329.1"/>
    </source>
</evidence>
<dbReference type="HOGENOM" id="CLU_2687339_0_0_1"/>
<sequence>MPTLHDPEGLPLARWMQTVLFLPLSQSEPSIEIRDHRASCAPFQEQEHRPAPGSNHADKPGHATTTTTTTDAKR</sequence>
<protein>
    <submittedName>
        <fullName evidence="2">Uncharacterized protein</fullName>
    </submittedName>
</protein>
<dbReference type="AlphaFoldDB" id="A1CJK5"/>
<evidence type="ECO:0000256" key="1">
    <source>
        <dbReference type="SAM" id="MobiDB-lite"/>
    </source>
</evidence>
<gene>
    <name evidence="2" type="ORF">ACLA_035320</name>
</gene>
<keyword evidence="3" id="KW-1185">Reference proteome</keyword>
<feature type="region of interest" description="Disordered" evidence="1">
    <location>
        <begin position="40"/>
        <end position="74"/>
    </location>
</feature>
<dbReference type="Proteomes" id="UP000006701">
    <property type="component" value="Unassembled WGS sequence"/>
</dbReference>
<dbReference type="RefSeq" id="XP_001270755.1">
    <property type="nucleotide sequence ID" value="XM_001270754.1"/>
</dbReference>
<evidence type="ECO:0000313" key="3">
    <source>
        <dbReference type="Proteomes" id="UP000006701"/>
    </source>
</evidence>
<dbReference type="GeneID" id="4703420"/>
<feature type="compositionally biased region" description="Basic and acidic residues" evidence="1">
    <location>
        <begin position="45"/>
        <end position="61"/>
    </location>
</feature>
<reference evidence="2 3" key="1">
    <citation type="journal article" date="2008" name="PLoS Genet.">
        <title>Genomic islands in the pathogenic filamentous fungus Aspergillus fumigatus.</title>
        <authorList>
            <person name="Fedorova N.D."/>
            <person name="Khaldi N."/>
            <person name="Joardar V.S."/>
            <person name="Maiti R."/>
            <person name="Amedeo P."/>
            <person name="Anderson M.J."/>
            <person name="Crabtree J."/>
            <person name="Silva J.C."/>
            <person name="Badger J.H."/>
            <person name="Albarraq A."/>
            <person name="Angiuoli S."/>
            <person name="Bussey H."/>
            <person name="Bowyer P."/>
            <person name="Cotty P.J."/>
            <person name="Dyer P.S."/>
            <person name="Egan A."/>
            <person name="Galens K."/>
            <person name="Fraser-Liggett C.M."/>
            <person name="Haas B.J."/>
            <person name="Inman J.M."/>
            <person name="Kent R."/>
            <person name="Lemieux S."/>
            <person name="Malavazi I."/>
            <person name="Orvis J."/>
            <person name="Roemer T."/>
            <person name="Ronning C.M."/>
            <person name="Sundaram J.P."/>
            <person name="Sutton G."/>
            <person name="Turner G."/>
            <person name="Venter J.C."/>
            <person name="White O.R."/>
            <person name="Whitty B.R."/>
            <person name="Youngman P."/>
            <person name="Wolfe K.H."/>
            <person name="Goldman G.H."/>
            <person name="Wortman J.R."/>
            <person name="Jiang B."/>
            <person name="Denning D.W."/>
            <person name="Nierman W.C."/>
        </authorList>
    </citation>
    <scope>NUCLEOTIDE SEQUENCE [LARGE SCALE GENOMIC DNA]</scope>
    <source>
        <strain evidence="3">ATCC 1007 / CBS 513.65 / DSM 816 / NCTC 3887 / NRRL 1</strain>
    </source>
</reference>
<proteinExistence type="predicted"/>
<accession>A1CJK5</accession>
<dbReference type="VEuPathDB" id="FungiDB:ACLA_035320"/>
<dbReference type="KEGG" id="act:ACLA_035320"/>
<organism evidence="2 3">
    <name type="scientific">Aspergillus clavatus (strain ATCC 1007 / CBS 513.65 / DSM 816 / NCTC 3887 / NRRL 1 / QM 1276 / 107)</name>
    <dbReference type="NCBI Taxonomy" id="344612"/>
    <lineage>
        <taxon>Eukaryota</taxon>
        <taxon>Fungi</taxon>
        <taxon>Dikarya</taxon>
        <taxon>Ascomycota</taxon>
        <taxon>Pezizomycotina</taxon>
        <taxon>Eurotiomycetes</taxon>
        <taxon>Eurotiomycetidae</taxon>
        <taxon>Eurotiales</taxon>
        <taxon>Aspergillaceae</taxon>
        <taxon>Aspergillus</taxon>
        <taxon>Aspergillus subgen. Fumigati</taxon>
    </lineage>
</organism>
<feature type="compositionally biased region" description="Low complexity" evidence="1">
    <location>
        <begin position="64"/>
        <end position="74"/>
    </location>
</feature>
<name>A1CJK5_ASPCL</name>